<proteinExistence type="inferred from homology"/>
<protein>
    <recommendedName>
        <fullName evidence="9">Extracellular serine carboxypeptidase</fullName>
    </recommendedName>
</protein>
<dbReference type="OrthoDB" id="1735038at2759"/>
<gene>
    <name evidence="7" type="ORF">PFICI_06174</name>
</gene>
<keyword evidence="5" id="KW-0325">Glycoprotein</keyword>
<evidence type="ECO:0000256" key="3">
    <source>
        <dbReference type="ARBA" id="ARBA00022729"/>
    </source>
</evidence>
<dbReference type="EMBL" id="KI912112">
    <property type="protein sequence ID" value="ETS81172.1"/>
    <property type="molecule type" value="Genomic_DNA"/>
</dbReference>
<dbReference type="FunFam" id="3.40.50.1820:FF:000165">
    <property type="entry name" value="Serine peptidase, putative"/>
    <property type="match status" value="1"/>
</dbReference>
<organism evidence="7 8">
    <name type="scientific">Pestalotiopsis fici (strain W106-1 / CGMCC3.15140)</name>
    <dbReference type="NCBI Taxonomy" id="1229662"/>
    <lineage>
        <taxon>Eukaryota</taxon>
        <taxon>Fungi</taxon>
        <taxon>Dikarya</taxon>
        <taxon>Ascomycota</taxon>
        <taxon>Pezizomycotina</taxon>
        <taxon>Sordariomycetes</taxon>
        <taxon>Xylariomycetidae</taxon>
        <taxon>Amphisphaeriales</taxon>
        <taxon>Sporocadaceae</taxon>
        <taxon>Pestalotiopsis</taxon>
    </lineage>
</organism>
<dbReference type="HOGENOM" id="CLU_023630_1_0_1"/>
<comment type="similarity">
    <text evidence="1">Belongs to the peptidase S28 family.</text>
</comment>
<accession>W3X6Z6</accession>
<sequence>MRNAALIFPLLGAVWHQSVLGLFPRMPSIEHLSLEDHQFRRLVDRSDPLSGNGTFEQLINHNDTSVGTFQQSYWYNATFWKGPGSPIILVTPGENAASTYGLFLTDGTLPGMYAKAVGGAVVLIEHRYWGQSSPYQNLTVANLQYLTIDQAIADFVNFAKNVKLPFDTSGATNAPQAPWVWVGGSYAGALAAWIEKLAPGVFWAYHASSAPVQAIYDFWTYFYPIQMGMPRNCSHDYAAIVEHVDDIFLHGSTQEKQELKQMFAVQDLNHDDDAAGAITAPITLWQSITPRTGYSQFYQMCDAIEGAVPGRSRNYSDAGVGLQQALPNFANWYTSKYLPDHCADYGYSDWSGSMNVQCFNSHNTSFQVYHDLSPNHPLGRQWIWMTCNEPFFWSPTGAPPGQPSLFTRLATAENMERQCQEWFPTDQGKHMASVQGRTEVQVNDHTGGWTNTATTRILYSNGEFDPWRSASVSSIFRPGGPLSSSDSAPVIVINGSRHCNDLFDWNVVGISNPAIEAAQQAEISQISDWVADFYSAKSSSSRRE</sequence>
<feature type="chain" id="PRO_5004834731" description="Extracellular serine carboxypeptidase" evidence="6">
    <location>
        <begin position="22"/>
        <end position="544"/>
    </location>
</feature>
<dbReference type="eggNOG" id="KOG2182">
    <property type="taxonomic scope" value="Eukaryota"/>
</dbReference>
<evidence type="ECO:0000313" key="7">
    <source>
        <dbReference type="EMBL" id="ETS81172.1"/>
    </source>
</evidence>
<dbReference type="InterPro" id="IPR008758">
    <property type="entry name" value="Peptidase_S28"/>
</dbReference>
<evidence type="ECO:0000313" key="8">
    <source>
        <dbReference type="Proteomes" id="UP000030651"/>
    </source>
</evidence>
<dbReference type="Pfam" id="PF05577">
    <property type="entry name" value="Peptidase_S28"/>
    <property type="match status" value="1"/>
</dbReference>
<keyword evidence="4" id="KW-0378">Hydrolase</keyword>
<dbReference type="Gene3D" id="3.40.50.1820">
    <property type="entry name" value="alpha/beta hydrolase"/>
    <property type="match status" value="2"/>
</dbReference>
<dbReference type="OMA" id="MNNPPTW"/>
<dbReference type="PANTHER" id="PTHR11010">
    <property type="entry name" value="PROTEASE S28 PRO-X CARBOXYPEPTIDASE-RELATED"/>
    <property type="match status" value="1"/>
</dbReference>
<reference evidence="8" key="1">
    <citation type="journal article" date="2015" name="BMC Genomics">
        <title>Genomic and transcriptomic analysis of the endophytic fungus Pestalotiopsis fici reveals its lifestyle and high potential for synthesis of natural products.</title>
        <authorList>
            <person name="Wang X."/>
            <person name="Zhang X."/>
            <person name="Liu L."/>
            <person name="Xiang M."/>
            <person name="Wang W."/>
            <person name="Sun X."/>
            <person name="Che Y."/>
            <person name="Guo L."/>
            <person name="Liu G."/>
            <person name="Guo L."/>
            <person name="Wang C."/>
            <person name="Yin W.B."/>
            <person name="Stadler M."/>
            <person name="Zhang X."/>
            <person name="Liu X."/>
        </authorList>
    </citation>
    <scope>NUCLEOTIDE SEQUENCE [LARGE SCALE GENOMIC DNA]</scope>
    <source>
        <strain evidence="8">W106-1 / CGMCC3.15140</strain>
    </source>
</reference>
<dbReference type="GO" id="GO:0006508">
    <property type="term" value="P:proteolysis"/>
    <property type="evidence" value="ECO:0007669"/>
    <property type="project" value="UniProtKB-KW"/>
</dbReference>
<keyword evidence="2" id="KW-0645">Protease</keyword>
<name>W3X6Z6_PESFW</name>
<evidence type="ECO:0000256" key="2">
    <source>
        <dbReference type="ARBA" id="ARBA00022670"/>
    </source>
</evidence>
<dbReference type="InterPro" id="IPR029058">
    <property type="entry name" value="AB_hydrolase_fold"/>
</dbReference>
<dbReference type="Proteomes" id="UP000030651">
    <property type="component" value="Unassembled WGS sequence"/>
</dbReference>
<feature type="signal peptide" evidence="6">
    <location>
        <begin position="1"/>
        <end position="21"/>
    </location>
</feature>
<evidence type="ECO:0000256" key="5">
    <source>
        <dbReference type="ARBA" id="ARBA00023180"/>
    </source>
</evidence>
<dbReference type="GO" id="GO:0008239">
    <property type="term" value="F:dipeptidyl-peptidase activity"/>
    <property type="evidence" value="ECO:0007669"/>
    <property type="project" value="TreeGrafter"/>
</dbReference>
<evidence type="ECO:0008006" key="9">
    <source>
        <dbReference type="Google" id="ProtNLM"/>
    </source>
</evidence>
<evidence type="ECO:0000256" key="6">
    <source>
        <dbReference type="SAM" id="SignalP"/>
    </source>
</evidence>
<dbReference type="GeneID" id="19271187"/>
<dbReference type="GO" id="GO:0070008">
    <property type="term" value="F:serine-type exopeptidase activity"/>
    <property type="evidence" value="ECO:0007669"/>
    <property type="project" value="InterPro"/>
</dbReference>
<dbReference type="PANTHER" id="PTHR11010:SF23">
    <property type="entry name" value="SERINE PEPTIDASE"/>
    <property type="match status" value="1"/>
</dbReference>
<dbReference type="SUPFAM" id="SSF53474">
    <property type="entry name" value="alpha/beta-Hydrolases"/>
    <property type="match status" value="1"/>
</dbReference>
<dbReference type="KEGG" id="pfy:PFICI_06174"/>
<dbReference type="InParanoid" id="W3X6Z6"/>
<dbReference type="RefSeq" id="XP_007832946.1">
    <property type="nucleotide sequence ID" value="XM_007834755.1"/>
</dbReference>
<evidence type="ECO:0000256" key="1">
    <source>
        <dbReference type="ARBA" id="ARBA00011079"/>
    </source>
</evidence>
<keyword evidence="8" id="KW-1185">Reference proteome</keyword>
<evidence type="ECO:0000256" key="4">
    <source>
        <dbReference type="ARBA" id="ARBA00022801"/>
    </source>
</evidence>
<keyword evidence="3 6" id="KW-0732">Signal</keyword>
<dbReference type="AlphaFoldDB" id="W3X6Z6"/>